<feature type="domain" description="Carrier" evidence="5">
    <location>
        <begin position="666"/>
        <end position="741"/>
    </location>
</feature>
<dbReference type="SUPFAM" id="SSF47336">
    <property type="entry name" value="ACP-like"/>
    <property type="match status" value="1"/>
</dbReference>
<proteinExistence type="predicted"/>
<dbReference type="GO" id="GO:0004312">
    <property type="term" value="F:fatty acid synthase activity"/>
    <property type="evidence" value="ECO:0007669"/>
    <property type="project" value="TreeGrafter"/>
</dbReference>
<evidence type="ECO:0000256" key="4">
    <source>
        <dbReference type="ARBA" id="ARBA00022679"/>
    </source>
</evidence>
<dbReference type="Pfam" id="PF00550">
    <property type="entry name" value="PP-binding"/>
    <property type="match status" value="1"/>
</dbReference>
<evidence type="ECO:0000313" key="8">
    <source>
        <dbReference type="Proteomes" id="UP000441585"/>
    </source>
</evidence>
<evidence type="ECO:0000256" key="2">
    <source>
        <dbReference type="ARBA" id="ARBA00022450"/>
    </source>
</evidence>
<sequence length="1644" mass="187690">MNDKFVEHILKLVSKGEISEKNAFTLIKQYQSTSKSSLTLNSEKNEKNHKDIAIIGVACRFPQANNKDEYWTNLVNGYDAIREFPESRMKRVRQYLSKKREGTYISAGYLNDVETFDAEFFNILPGEAKYMDPQQRIFMETGYEAIEDAGYGGERIKGSRVGIYTGFSEARYRELIEDNSPAAFVGNFPPIIASRLSYALNLSGPALSVATACSSSLVALHLACKGIFSGDCEMALVGGVAIGSLPGELEEGNLGISSLDGKSRSFDAKANGTGWGEGCGAVLIKPLKQAIKDNDCIYSIIKGSAVNQDGTSNGIASPNALAQEEVLLAAWKDAGVDPKSISYIEAHGTGTKIGDPIEVKGITNAFRKHTNHKQFCGLGSVKSNIGHLDSASGMAGLIKTILALKNKQIPPTLHFTNPNPLMNLYQSPVYINTELAKWKRSGDLPLRAGVSSFGLSGTNCHVVLEEYRDNRLIDSVSTSTQGRVFTISAKTKNALHRLIRKYIEFLKGNNKYQIDDICYVLNTGREHFRHRLAIPVYNLDELLKKLQLTYDFFNNQNGARLEEQGIFSSLFNVDGEVPGELDRSHYHGHTSLKSLEKLAQNYVEGQKISWSAQYQTGTFVKIPLPTYSWEKKHFWIEPSAQRTNTLLLKDRQESNDNANNFSSSMDNLNDTELRIGYIWSDVLGLEEIDVYADFFQLGGDSLLATDLITRIEKEFNAKITLTEFFEKPSIRELSVLLGEMKNIQRGEIISVEAKDFYPVSNAQRRQFILNQMSKDNLSYNMPGSATISGKIDLKRFERVFNMLVERHESFRTVFDIVNGEIVQTVLPMKKFEIEYCGTGISNINDSFKKFIRPFKLDEGPLLRVRLEKIIEDPISDNKHLFMFDMHHIISDGVSMEVLLKEFAALYAGEQLTPLIIQYKDFANWQNQLLNSEVMQNQEVFWREVLRQEKETDLQVLDIPADYPRPPKMTFEGGVHSLSIEKEIVHQLKAIGQKQGATLYMTLLAIYNIFLHKYTGKEDIIVGSLVAGRRNSGTANTIGLFTNYLPMRNFPDGRKKFIDFLNEVSQRTVKAFDNQEFPFEKMVEIFDKKRDISRNPIFDSMIILHNQGFQNNQMQIQNLNLEMIDWESESSTMDLKFDIFQRPNGELNLKIEYYSQLFKKQTIIKMANHFVSLIKLIVSEPNKKIDEYNFFTPKDVEELEKRKKITQSYSVLSKSITALNENLYPLSAFQNYIWNNRDRVNNCIIQAKVQGKIEQVKLIKALKEMQSLDSSLRTNFEKKSSFLYQKIHEQLPIDYVFLALKDMNMGIELSEIIASEYSNPFNIYQGSLYRVRLVYIGGDIYHLIITIDPLISELLEMNNFLSHLFNIYSLLTTGEVVNYKSYKTLSIPESAVRQDKMVKEETFEYRNDYWNKTLLKPYPQVNFPIKQTTETNSNQINSSYHFSLKDEEVRYLLKFAENNNSSLVEVIMACYFLLLKQVTNSKEIIVSIIDLPIKENSKQLVPLSVNYPIPLRISMEDMTSFNHLLNAVKNSFRELSQMSMYPFNHLFNQSILEDDELHSSIYSVLFAEEDWTSNLPELDILDIHHYRAKNSLLKLSLVRENSGRGCVFSWDSNLLETTYVNSLIERFKKIIQTVVKSASNYKEEL</sequence>
<dbReference type="GO" id="GO:0031177">
    <property type="term" value="F:phosphopantetheine binding"/>
    <property type="evidence" value="ECO:0007669"/>
    <property type="project" value="InterPro"/>
</dbReference>
<evidence type="ECO:0000313" key="7">
    <source>
        <dbReference type="EMBL" id="MRX56172.1"/>
    </source>
</evidence>
<dbReference type="SMART" id="SM00825">
    <property type="entry name" value="PKS_KS"/>
    <property type="match status" value="1"/>
</dbReference>
<dbReference type="PANTHER" id="PTHR43775:SF37">
    <property type="entry name" value="SI:DKEY-61P9.11"/>
    <property type="match status" value="1"/>
</dbReference>
<dbReference type="SMART" id="SM00823">
    <property type="entry name" value="PKS_PP"/>
    <property type="match status" value="1"/>
</dbReference>
<dbReference type="RefSeq" id="WP_154319318.1">
    <property type="nucleotide sequence ID" value="NZ_CAJGAA010000007.1"/>
</dbReference>
<dbReference type="PROSITE" id="PS52004">
    <property type="entry name" value="KS3_2"/>
    <property type="match status" value="1"/>
</dbReference>
<feature type="domain" description="Ketosynthase family 3 (KS3)" evidence="6">
    <location>
        <begin position="49"/>
        <end position="466"/>
    </location>
</feature>
<keyword evidence="2" id="KW-0596">Phosphopantetheine</keyword>
<gene>
    <name evidence="7" type="ORF">GJU41_19625</name>
</gene>
<evidence type="ECO:0000259" key="5">
    <source>
        <dbReference type="PROSITE" id="PS50075"/>
    </source>
</evidence>
<dbReference type="InterPro" id="IPR023213">
    <property type="entry name" value="CAT-like_dom_sf"/>
</dbReference>
<dbReference type="InterPro" id="IPR006162">
    <property type="entry name" value="Ppantetheine_attach_site"/>
</dbReference>
<dbReference type="Gene3D" id="3.30.559.10">
    <property type="entry name" value="Chloramphenicol acetyltransferase-like domain"/>
    <property type="match status" value="2"/>
</dbReference>
<dbReference type="PROSITE" id="PS50075">
    <property type="entry name" value="CARRIER"/>
    <property type="match status" value="1"/>
</dbReference>
<dbReference type="PROSITE" id="PS00012">
    <property type="entry name" value="PHOSPHOPANTETHEINE"/>
    <property type="match status" value="1"/>
</dbReference>
<dbReference type="EMBL" id="WKKF01000009">
    <property type="protein sequence ID" value="MRX56172.1"/>
    <property type="molecule type" value="Genomic_DNA"/>
</dbReference>
<comment type="caution">
    <text evidence="7">The sequence shown here is derived from an EMBL/GenBank/DDBJ whole genome shotgun (WGS) entry which is preliminary data.</text>
</comment>
<dbReference type="SUPFAM" id="SSF53901">
    <property type="entry name" value="Thiolase-like"/>
    <property type="match status" value="1"/>
</dbReference>
<dbReference type="InterPro" id="IPR014031">
    <property type="entry name" value="Ketoacyl_synth_C"/>
</dbReference>
<dbReference type="Gene3D" id="3.30.559.30">
    <property type="entry name" value="Nonribosomal peptide synthetase, condensation domain"/>
    <property type="match status" value="2"/>
</dbReference>
<dbReference type="InterPro" id="IPR036736">
    <property type="entry name" value="ACP-like_sf"/>
</dbReference>
<dbReference type="Gene3D" id="3.40.47.10">
    <property type="match status" value="1"/>
</dbReference>
<dbReference type="InterPro" id="IPR016039">
    <property type="entry name" value="Thiolase-like"/>
</dbReference>
<dbReference type="SUPFAM" id="SSF52777">
    <property type="entry name" value="CoA-dependent acyltransferases"/>
    <property type="match status" value="4"/>
</dbReference>
<organism evidence="7 8">
    <name type="scientific">Metabacillus idriensis</name>
    <dbReference type="NCBI Taxonomy" id="324768"/>
    <lineage>
        <taxon>Bacteria</taxon>
        <taxon>Bacillati</taxon>
        <taxon>Bacillota</taxon>
        <taxon>Bacilli</taxon>
        <taxon>Bacillales</taxon>
        <taxon>Bacillaceae</taxon>
        <taxon>Metabacillus</taxon>
    </lineage>
</organism>
<evidence type="ECO:0000259" key="6">
    <source>
        <dbReference type="PROSITE" id="PS52004"/>
    </source>
</evidence>
<dbReference type="GO" id="GO:0005886">
    <property type="term" value="C:plasma membrane"/>
    <property type="evidence" value="ECO:0007669"/>
    <property type="project" value="TreeGrafter"/>
</dbReference>
<dbReference type="CDD" id="cd00833">
    <property type="entry name" value="PKS"/>
    <property type="match status" value="1"/>
</dbReference>
<dbReference type="Pfam" id="PF00109">
    <property type="entry name" value="ketoacyl-synt"/>
    <property type="match status" value="1"/>
</dbReference>
<keyword evidence="3" id="KW-0597">Phosphoprotein</keyword>
<dbReference type="CDD" id="cd19531">
    <property type="entry name" value="LCL_NRPS-like"/>
    <property type="match status" value="1"/>
</dbReference>
<comment type="cofactor">
    <cofactor evidence="1">
        <name>pantetheine 4'-phosphate</name>
        <dbReference type="ChEBI" id="CHEBI:47942"/>
    </cofactor>
</comment>
<dbReference type="GO" id="GO:0006633">
    <property type="term" value="P:fatty acid biosynthetic process"/>
    <property type="evidence" value="ECO:0007669"/>
    <property type="project" value="InterPro"/>
</dbReference>
<dbReference type="GO" id="GO:0071770">
    <property type="term" value="P:DIM/DIP cell wall layer assembly"/>
    <property type="evidence" value="ECO:0007669"/>
    <property type="project" value="TreeGrafter"/>
</dbReference>
<dbReference type="InterPro" id="IPR020806">
    <property type="entry name" value="PKS_PP-bd"/>
</dbReference>
<dbReference type="Pfam" id="PF02801">
    <property type="entry name" value="Ketoacyl-synt_C"/>
    <property type="match status" value="1"/>
</dbReference>
<dbReference type="InterPro" id="IPR018201">
    <property type="entry name" value="Ketoacyl_synth_AS"/>
</dbReference>
<dbReference type="GO" id="GO:0004315">
    <property type="term" value="F:3-oxoacyl-[acyl-carrier-protein] synthase activity"/>
    <property type="evidence" value="ECO:0007669"/>
    <property type="project" value="InterPro"/>
</dbReference>
<dbReference type="InterPro" id="IPR020841">
    <property type="entry name" value="PKS_Beta-ketoAc_synthase_dom"/>
</dbReference>
<dbReference type="InterPro" id="IPR009081">
    <property type="entry name" value="PP-bd_ACP"/>
</dbReference>
<evidence type="ECO:0000256" key="1">
    <source>
        <dbReference type="ARBA" id="ARBA00001957"/>
    </source>
</evidence>
<keyword evidence="4" id="KW-0808">Transferase</keyword>
<keyword evidence="8" id="KW-1185">Reference proteome</keyword>
<protein>
    <submittedName>
        <fullName evidence="7">Uncharacterized protein</fullName>
    </submittedName>
</protein>
<dbReference type="Gene3D" id="1.10.1200.10">
    <property type="entry name" value="ACP-like"/>
    <property type="match status" value="1"/>
</dbReference>
<dbReference type="PANTHER" id="PTHR43775">
    <property type="entry name" value="FATTY ACID SYNTHASE"/>
    <property type="match status" value="1"/>
</dbReference>
<evidence type="ECO:0000256" key="3">
    <source>
        <dbReference type="ARBA" id="ARBA00022553"/>
    </source>
</evidence>
<dbReference type="GO" id="GO:0005737">
    <property type="term" value="C:cytoplasm"/>
    <property type="evidence" value="ECO:0007669"/>
    <property type="project" value="TreeGrafter"/>
</dbReference>
<accession>A0A6I2MGB7</accession>
<dbReference type="Pfam" id="PF22621">
    <property type="entry name" value="CurL-like_PKS_C"/>
    <property type="match status" value="1"/>
</dbReference>
<dbReference type="InterPro" id="IPR014030">
    <property type="entry name" value="Ketoacyl_synth_N"/>
</dbReference>
<dbReference type="Pfam" id="PF00668">
    <property type="entry name" value="Condensation"/>
    <property type="match status" value="2"/>
</dbReference>
<dbReference type="InterPro" id="IPR050091">
    <property type="entry name" value="PKS_NRPS_Biosynth_Enz"/>
</dbReference>
<dbReference type="Gene3D" id="1.10.1240.100">
    <property type="match status" value="1"/>
</dbReference>
<dbReference type="InterPro" id="IPR001242">
    <property type="entry name" value="Condensation_dom"/>
</dbReference>
<dbReference type="Proteomes" id="UP000441585">
    <property type="component" value="Unassembled WGS sequence"/>
</dbReference>
<name>A0A6I2MGB7_9BACI</name>
<dbReference type="PROSITE" id="PS00606">
    <property type="entry name" value="KS3_1"/>
    <property type="match status" value="1"/>
</dbReference>
<reference evidence="7 8" key="1">
    <citation type="submission" date="2019-11" db="EMBL/GenBank/DDBJ databases">
        <title>Bacillus idriensis genome.</title>
        <authorList>
            <person name="Konopka E.N."/>
            <person name="Newman J.D."/>
        </authorList>
    </citation>
    <scope>NUCLEOTIDE SEQUENCE [LARGE SCALE GENOMIC DNA]</scope>
    <source>
        <strain evidence="7 8">DSM 19097</strain>
    </source>
</reference>